<name>A0A016VWX5_9BILA</name>
<organism evidence="1 2">
    <name type="scientific">Ancylostoma ceylanicum</name>
    <dbReference type="NCBI Taxonomy" id="53326"/>
    <lineage>
        <taxon>Eukaryota</taxon>
        <taxon>Metazoa</taxon>
        <taxon>Ecdysozoa</taxon>
        <taxon>Nematoda</taxon>
        <taxon>Chromadorea</taxon>
        <taxon>Rhabditida</taxon>
        <taxon>Rhabditina</taxon>
        <taxon>Rhabditomorpha</taxon>
        <taxon>Strongyloidea</taxon>
        <taxon>Ancylostomatidae</taxon>
        <taxon>Ancylostomatinae</taxon>
        <taxon>Ancylostoma</taxon>
    </lineage>
</organism>
<dbReference type="EMBL" id="JARK01001339">
    <property type="protein sequence ID" value="EYC31920.1"/>
    <property type="molecule type" value="Genomic_DNA"/>
</dbReference>
<evidence type="ECO:0000313" key="1">
    <source>
        <dbReference type="EMBL" id="EYC31920.1"/>
    </source>
</evidence>
<reference evidence="2" key="1">
    <citation type="journal article" date="2015" name="Nat. Genet.">
        <title>The genome and transcriptome of the zoonotic hookworm Ancylostoma ceylanicum identify infection-specific gene families.</title>
        <authorList>
            <person name="Schwarz E.M."/>
            <person name="Hu Y."/>
            <person name="Antoshechkin I."/>
            <person name="Miller M.M."/>
            <person name="Sternberg P.W."/>
            <person name="Aroian R.V."/>
        </authorList>
    </citation>
    <scope>NUCLEOTIDE SEQUENCE</scope>
    <source>
        <strain evidence="2">HY135</strain>
    </source>
</reference>
<protein>
    <submittedName>
        <fullName evidence="1">Uncharacterized protein</fullName>
    </submittedName>
</protein>
<comment type="caution">
    <text evidence="1">The sequence shown here is derived from an EMBL/GenBank/DDBJ whole genome shotgun (WGS) entry which is preliminary data.</text>
</comment>
<proteinExistence type="predicted"/>
<sequence length="67" mass="7992">MDTWRLCLFVMRRVLPYAVFDAYLEFAAPISVVELYLVGYTYFFPHRCNICSVFFYICSVRAPSYAW</sequence>
<evidence type="ECO:0000313" key="2">
    <source>
        <dbReference type="Proteomes" id="UP000024635"/>
    </source>
</evidence>
<dbReference type="Proteomes" id="UP000024635">
    <property type="component" value="Unassembled WGS sequence"/>
</dbReference>
<gene>
    <name evidence="1" type="primary">Acey_s0003.g1308</name>
    <name evidence="1" type="ORF">Y032_0003g1308</name>
</gene>
<keyword evidence="2" id="KW-1185">Reference proteome</keyword>
<accession>A0A016VWX5</accession>
<dbReference type="AlphaFoldDB" id="A0A016VWX5"/>